<evidence type="ECO:0000313" key="1">
    <source>
        <dbReference type="EMBL" id="CDH34212.1"/>
    </source>
</evidence>
<evidence type="ECO:0000313" key="2">
    <source>
        <dbReference type="Proteomes" id="UP000028480"/>
    </source>
</evidence>
<name>A0A077QDR7_XENBV</name>
<dbReference type="Proteomes" id="UP000028480">
    <property type="component" value="Unassembled WGS sequence"/>
</dbReference>
<protein>
    <submittedName>
        <fullName evidence="1">Putative Type VI secretion protein</fullName>
    </submittedName>
</protein>
<comment type="caution">
    <text evidence="1">The sequence shown here is derived from an EMBL/GenBank/DDBJ whole genome shotgun (WGS) entry which is preliminary data.</text>
</comment>
<dbReference type="EMBL" id="CBTB010000221">
    <property type="protein sequence ID" value="CDH34212.1"/>
    <property type="molecule type" value="Genomic_DNA"/>
</dbReference>
<sequence>MINNKESLYLQERAYLRELAQRVAKESPHLTDFLATAHDPDIQRLFEAFALLIARLRDKLEDDFPEITHGILSRIWPLVLCPIPPTTIMQFFPTDGEHQGAADIPKSTAVSAQADGQLLTFKTCRPLHIEPLVVRERRVKKTGTHSEIILTLCQTGSPSPVWKCGSLSFFLGTDTGRAAQLSLWLDQHICEMSVRAQGEQRKLNCFPYGWHDLLDKPILPMKKSTYTGLQTLVEYYVLPHLYNFVTLDISRDRKEIPLNADGTFELIFRFEGELPLDDVGDAFILGCVPAIHLEKRLSPPILLSAENHCYPLPLGDSVKLFRLHDVQVVQQPDDDEQRGTPYRYLPIAQFTPAAELLAGEEPDYFYYQLRTECDLLDRTQHRLHFFDLTGKPARNLPELAIACDFTGYHEPAMALAQGSISVMQKGSPSHLSVHNIMPVTPDSPPMLQDNSGWPLLSCLASPPVLLFITEGMQHFLRLFNHYAEFNRPLSRHIQRHIDGIMQVEERLIDRMKLGNPIRGHLLSLTLNPDCYANPGEMYCFCRLIHEAMACFVSQSTFVKLDVSIPNQKNLWEFKEVYGARMEM</sequence>
<dbReference type="HOGENOM" id="CLU_028593_4_1_6"/>
<dbReference type="PANTHER" id="PTHR35370:SF1">
    <property type="entry name" value="TYPE VI SECRETION SYSTEM COMPONENT TSSF1"/>
    <property type="match status" value="1"/>
</dbReference>
<accession>A0A077QDR7</accession>
<organism evidence="1 2">
    <name type="scientific">Xenorhabdus bovienii str. Intermedium</name>
    <dbReference type="NCBI Taxonomy" id="1379677"/>
    <lineage>
        <taxon>Bacteria</taxon>
        <taxon>Pseudomonadati</taxon>
        <taxon>Pseudomonadota</taxon>
        <taxon>Gammaproteobacteria</taxon>
        <taxon>Enterobacterales</taxon>
        <taxon>Morganellaceae</taxon>
        <taxon>Xenorhabdus</taxon>
    </lineage>
</organism>
<gene>
    <name evidence="1" type="ORF">XBI1_2980007</name>
</gene>
<dbReference type="PANTHER" id="PTHR35370">
    <property type="entry name" value="CYTOPLASMIC PROTEIN-RELATED-RELATED"/>
    <property type="match status" value="1"/>
</dbReference>
<dbReference type="NCBIfam" id="TIGR03359">
    <property type="entry name" value="VI_chp_6"/>
    <property type="match status" value="1"/>
</dbReference>
<dbReference type="Pfam" id="PF05947">
    <property type="entry name" value="T6SS_TssF"/>
    <property type="match status" value="1"/>
</dbReference>
<reference evidence="1" key="1">
    <citation type="submission" date="2013-07" db="EMBL/GenBank/DDBJ databases">
        <title>Sub-species coevolution in mutualistic symbiosis.</title>
        <authorList>
            <person name="Murfin K."/>
            <person name="Klassen J."/>
            <person name="Lee M."/>
            <person name="Forst S."/>
            <person name="Stock P."/>
            <person name="Goodrich-Blair H."/>
        </authorList>
    </citation>
    <scope>NUCLEOTIDE SEQUENCE [LARGE SCALE GENOMIC DNA]</scope>
    <source>
        <strain evidence="1">Intermedium</strain>
    </source>
</reference>
<dbReference type="RefSeq" id="WP_038190402.1">
    <property type="nucleotide sequence ID" value="NZ_CAWLWA010000204.1"/>
</dbReference>
<dbReference type="AlphaFoldDB" id="A0A077QDR7"/>
<proteinExistence type="predicted"/>
<dbReference type="InterPro" id="IPR010272">
    <property type="entry name" value="T6SS_TssF"/>
</dbReference>